<reference evidence="1 2" key="1">
    <citation type="journal article" date="2019" name="Int. J. Syst. Evol. Microbiol.">
        <title>The Global Catalogue of Microorganisms (GCM) 10K type strain sequencing project: providing services to taxonomists for standard genome sequencing and annotation.</title>
        <authorList>
            <consortium name="The Broad Institute Genomics Platform"/>
            <consortium name="The Broad Institute Genome Sequencing Center for Infectious Disease"/>
            <person name="Wu L."/>
            <person name="Ma J."/>
        </authorList>
    </citation>
    <scope>NUCLEOTIDE SEQUENCE [LARGE SCALE GENOMIC DNA]</scope>
    <source>
        <strain evidence="1 2">Y73</strain>
    </source>
</reference>
<protein>
    <submittedName>
        <fullName evidence="1">Uncharacterized protein</fullName>
    </submittedName>
</protein>
<dbReference type="AlphaFoldDB" id="A0ABD5UIR1"/>
<comment type="caution">
    <text evidence="1">The sequence shown here is derived from an EMBL/GenBank/DDBJ whole genome shotgun (WGS) entry which is preliminary data.</text>
</comment>
<proteinExistence type="predicted"/>
<accession>A0ABD5UIR1</accession>
<organism evidence="1 2">
    <name type="scientific">Halorubrum trueperi</name>
    <dbReference type="NCBI Taxonomy" id="2004704"/>
    <lineage>
        <taxon>Archaea</taxon>
        <taxon>Methanobacteriati</taxon>
        <taxon>Methanobacteriota</taxon>
        <taxon>Stenosarchaea group</taxon>
        <taxon>Halobacteria</taxon>
        <taxon>Halobacteriales</taxon>
        <taxon>Haloferacaceae</taxon>
        <taxon>Halorubrum</taxon>
    </lineage>
</organism>
<dbReference type="RefSeq" id="WP_379765260.1">
    <property type="nucleotide sequence ID" value="NZ_JBHSXI010000002.1"/>
</dbReference>
<gene>
    <name evidence="1" type="ORF">ACFQEY_04775</name>
</gene>
<sequence length="211" mass="23700">MYPTPYRWTTDDGLTHVLFNNHLPPSTGFGWSSLCDDVRVPIEGEHFELDEDVAAADITCQHCRDRLDRPYVDLNDESMAGVNGCLVRVEWDEEGEITWAERVCREALHLSLSFEPDSFSGNLADQVEAVCNECWEAYVERQWSSDVEGAELRVEVWADDGRAEYFAAGAEAIRGGPEGVLRLVSENGLEKDVRREAIGSISLTPAQRVDY</sequence>
<dbReference type="Proteomes" id="UP001596333">
    <property type="component" value="Unassembled WGS sequence"/>
</dbReference>
<dbReference type="EMBL" id="JBHSXI010000002">
    <property type="protein sequence ID" value="MFC6888360.1"/>
    <property type="molecule type" value="Genomic_DNA"/>
</dbReference>
<name>A0ABD5UIR1_9EURY</name>
<evidence type="ECO:0000313" key="1">
    <source>
        <dbReference type="EMBL" id="MFC6888360.1"/>
    </source>
</evidence>
<keyword evidence="2" id="KW-1185">Reference proteome</keyword>
<evidence type="ECO:0000313" key="2">
    <source>
        <dbReference type="Proteomes" id="UP001596333"/>
    </source>
</evidence>